<dbReference type="Gene3D" id="1.10.10.350">
    <property type="match status" value="1"/>
</dbReference>
<name>A0A0P6WKZ0_9BACI</name>
<dbReference type="InterPro" id="IPR001412">
    <property type="entry name" value="aa-tRNA-synth_I_CS"/>
</dbReference>
<dbReference type="Gene3D" id="3.40.50.620">
    <property type="entry name" value="HUPs"/>
    <property type="match status" value="1"/>
</dbReference>
<dbReference type="InterPro" id="IPR000924">
    <property type="entry name" value="Glu/Gln-tRNA-synth"/>
</dbReference>
<comment type="function">
    <text evidence="11">Catalyzes the attachment of glutamate to tRNA(Glu) in a two-step reaction: glutamate is first activated by ATP to form Glu-AMP and then transferred to the acceptor end of tRNA(Glu).</text>
</comment>
<dbReference type="FunFam" id="1.10.10.350:FF:000002">
    <property type="entry name" value="Glutamate--tRNA ligase"/>
    <property type="match status" value="1"/>
</dbReference>
<protein>
    <recommendedName>
        <fullName evidence="11">Glutamate--tRNA ligase</fullName>
        <ecNumber evidence="11">6.1.1.17</ecNumber>
    </recommendedName>
    <alternativeName>
        <fullName evidence="11">Glutamyl-tRNA synthetase</fullName>
        <shortName evidence="11">GluRS</shortName>
    </alternativeName>
</protein>
<dbReference type="InterPro" id="IPR049940">
    <property type="entry name" value="GluQ/Sye"/>
</dbReference>
<organism evidence="14 15">
    <name type="scientific">Rossellomorea vietnamensis</name>
    <dbReference type="NCBI Taxonomy" id="218284"/>
    <lineage>
        <taxon>Bacteria</taxon>
        <taxon>Bacillati</taxon>
        <taxon>Bacillota</taxon>
        <taxon>Bacilli</taxon>
        <taxon>Bacillales</taxon>
        <taxon>Bacillaceae</taxon>
        <taxon>Rossellomorea</taxon>
    </lineage>
</organism>
<dbReference type="eggNOG" id="COG0008">
    <property type="taxonomic scope" value="Bacteria"/>
</dbReference>
<dbReference type="AlphaFoldDB" id="A0A0P6WKZ0"/>
<comment type="caution">
    <text evidence="14">The sequence shown here is derived from an EMBL/GenBank/DDBJ whole genome shotgun (WGS) entry which is preliminary data.</text>
</comment>
<comment type="caution">
    <text evidence="11">Lacks conserved residue(s) required for the propagation of feature annotation.</text>
</comment>
<dbReference type="GO" id="GO:0000049">
    <property type="term" value="F:tRNA binding"/>
    <property type="evidence" value="ECO:0007669"/>
    <property type="project" value="InterPro"/>
</dbReference>
<dbReference type="InterPro" id="IPR045462">
    <property type="entry name" value="aa-tRNA-synth_I_cd-bd"/>
</dbReference>
<dbReference type="PANTHER" id="PTHR43311">
    <property type="entry name" value="GLUTAMATE--TRNA LIGASE"/>
    <property type="match status" value="1"/>
</dbReference>
<evidence type="ECO:0000256" key="9">
    <source>
        <dbReference type="ARBA" id="ARBA00023146"/>
    </source>
</evidence>
<dbReference type="Pfam" id="PF19269">
    <property type="entry name" value="Anticodon_2"/>
    <property type="match status" value="1"/>
</dbReference>
<dbReference type="Pfam" id="PF00749">
    <property type="entry name" value="tRNA-synt_1c"/>
    <property type="match status" value="1"/>
</dbReference>
<sequence>MTQEVRVRYAPSPTGHLHIGNARTALFNYLYARSTGGKFIIRIEDTDKKRNIEGGEESQLKYLKWLGIDWDESTDKPGEYGPYRQSERNHIYEQYLNELLESGQAYKCYCTEEELEAEREAQSASGQMPRYSGKCRNLTEEDQEKLAAEGRKPSIRFRVPAGKVYSFNDIVKEDVAFESDGIGDFVIAKKDGTPTYNFAVAVDDYLMKITHVLRGEDHISNTPKQLMIFEALGWEAPVYGHMTLIVNESRKKLSKRDESIIQFIEQYEALGYLPEALFNFIALLGWSPKGEEELFSKDEFIEIFDPERLSTSSALFDNQKLTWMNNQYMKNLELAQVVELSLPHLISAGKLDGNMSDEQREWASRVISLYQEQMSFGAEIVELSEMFFKTDLEYDEEAKAVLEEEQVPEVLQAFLNEIEALETYEAAEIKSSIKAVQKSTGHKGKKLFMPIRVAVTGQTHGPELPNAIELLGKDTVKHRLQSLLG</sequence>
<dbReference type="OrthoDB" id="9807503at2"/>
<dbReference type="SUPFAM" id="SSF48163">
    <property type="entry name" value="An anticodon-binding domain of class I aminoacyl-tRNA synthetases"/>
    <property type="match status" value="1"/>
</dbReference>
<dbReference type="GO" id="GO:0006424">
    <property type="term" value="P:glutamyl-tRNA aminoacylation"/>
    <property type="evidence" value="ECO:0007669"/>
    <property type="project" value="UniProtKB-UniRule"/>
</dbReference>
<accession>A0A0P6WKZ0</accession>
<dbReference type="EMBL" id="LIXZ01000019">
    <property type="protein sequence ID" value="KPL58168.1"/>
    <property type="molecule type" value="Genomic_DNA"/>
</dbReference>
<dbReference type="InterPro" id="IPR008925">
    <property type="entry name" value="aa_tRNA-synth_I_cd-bd_sf"/>
</dbReference>
<dbReference type="InterPro" id="IPR004527">
    <property type="entry name" value="Glu-tRNA-ligase_bac/mito"/>
</dbReference>
<dbReference type="PANTHER" id="PTHR43311:SF2">
    <property type="entry name" value="GLUTAMATE--TRNA LIGASE, MITOCHONDRIAL-RELATED"/>
    <property type="match status" value="1"/>
</dbReference>
<comment type="subcellular location">
    <subcellularLocation>
        <location evidence="1 11">Cytoplasm</location>
    </subcellularLocation>
</comment>
<dbReference type="HAMAP" id="MF_00022">
    <property type="entry name" value="Glu_tRNA_synth_type1"/>
    <property type="match status" value="1"/>
</dbReference>
<keyword evidence="9 11" id="KW-0030">Aminoacyl-tRNA synthetase</keyword>
<keyword evidence="4 11" id="KW-0963">Cytoplasm</keyword>
<keyword evidence="5 11" id="KW-0436">Ligase</keyword>
<comment type="similarity">
    <text evidence="2 11">Belongs to the class-I aminoacyl-tRNA synthetase family. Glutamate--tRNA ligase type 1 subfamily.</text>
</comment>
<comment type="catalytic activity">
    <reaction evidence="10 11">
        <text>tRNA(Glu) + L-glutamate + ATP = L-glutamyl-tRNA(Glu) + AMP + diphosphate</text>
        <dbReference type="Rhea" id="RHEA:23540"/>
        <dbReference type="Rhea" id="RHEA-COMP:9663"/>
        <dbReference type="Rhea" id="RHEA-COMP:9680"/>
        <dbReference type="ChEBI" id="CHEBI:29985"/>
        <dbReference type="ChEBI" id="CHEBI:30616"/>
        <dbReference type="ChEBI" id="CHEBI:33019"/>
        <dbReference type="ChEBI" id="CHEBI:78442"/>
        <dbReference type="ChEBI" id="CHEBI:78520"/>
        <dbReference type="ChEBI" id="CHEBI:456215"/>
        <dbReference type="EC" id="6.1.1.17"/>
    </reaction>
</comment>
<feature type="short sequence motif" description="'KMSKS' region" evidence="11">
    <location>
        <begin position="252"/>
        <end position="256"/>
    </location>
</feature>
<evidence type="ECO:0000256" key="5">
    <source>
        <dbReference type="ARBA" id="ARBA00022598"/>
    </source>
</evidence>
<dbReference type="FunFam" id="3.40.50.620:FF:000007">
    <property type="entry name" value="Glutamate--tRNA ligase"/>
    <property type="match status" value="1"/>
</dbReference>
<evidence type="ECO:0000256" key="7">
    <source>
        <dbReference type="ARBA" id="ARBA00022840"/>
    </source>
</evidence>
<feature type="domain" description="Aminoacyl-tRNA synthetase class I anticodon-binding" evidence="13">
    <location>
        <begin position="337"/>
        <end position="482"/>
    </location>
</feature>
<gene>
    <name evidence="11" type="primary">gltX</name>
    <name evidence="14" type="ORF">AM506_18485</name>
</gene>
<evidence type="ECO:0000256" key="4">
    <source>
        <dbReference type="ARBA" id="ARBA00022490"/>
    </source>
</evidence>
<dbReference type="InterPro" id="IPR033910">
    <property type="entry name" value="GluRS_core"/>
</dbReference>
<evidence type="ECO:0000313" key="14">
    <source>
        <dbReference type="EMBL" id="KPL58168.1"/>
    </source>
</evidence>
<evidence type="ECO:0000256" key="11">
    <source>
        <dbReference type="HAMAP-Rule" id="MF_00022"/>
    </source>
</evidence>
<evidence type="ECO:0000256" key="10">
    <source>
        <dbReference type="ARBA" id="ARBA00048351"/>
    </source>
</evidence>
<keyword evidence="7 11" id="KW-0067">ATP-binding</keyword>
<dbReference type="InterPro" id="IPR020058">
    <property type="entry name" value="Glu/Gln-tRNA-synth_Ib_cat-dom"/>
</dbReference>
<dbReference type="CDD" id="cd00808">
    <property type="entry name" value="GluRS_core"/>
    <property type="match status" value="1"/>
</dbReference>
<evidence type="ECO:0000256" key="8">
    <source>
        <dbReference type="ARBA" id="ARBA00022917"/>
    </source>
</evidence>
<evidence type="ECO:0000256" key="3">
    <source>
        <dbReference type="ARBA" id="ARBA00011245"/>
    </source>
</evidence>
<keyword evidence="8 11" id="KW-0648">Protein biosynthesis</keyword>
<feature type="domain" description="Glutamyl/glutaminyl-tRNA synthetase class Ib catalytic" evidence="12">
    <location>
        <begin position="4"/>
        <end position="323"/>
    </location>
</feature>
<comment type="subunit">
    <text evidence="3 11">Monomer.</text>
</comment>
<proteinExistence type="inferred from homology"/>
<dbReference type="PROSITE" id="PS00178">
    <property type="entry name" value="AA_TRNA_LIGASE_I"/>
    <property type="match status" value="1"/>
</dbReference>
<evidence type="ECO:0000259" key="12">
    <source>
        <dbReference type="Pfam" id="PF00749"/>
    </source>
</evidence>
<dbReference type="PRINTS" id="PR00987">
    <property type="entry name" value="TRNASYNTHGLU"/>
</dbReference>
<dbReference type="InterPro" id="IPR014729">
    <property type="entry name" value="Rossmann-like_a/b/a_fold"/>
</dbReference>
<dbReference type="GO" id="GO:0005524">
    <property type="term" value="F:ATP binding"/>
    <property type="evidence" value="ECO:0007669"/>
    <property type="project" value="UniProtKB-UniRule"/>
</dbReference>
<reference evidence="14 15" key="1">
    <citation type="submission" date="2015-08" db="EMBL/GenBank/DDBJ databases">
        <title>Draft Genome Sequence of Bacillus vietnamensis UCD-SED5.</title>
        <authorList>
            <person name="Lee R.D."/>
            <person name="Jospin G."/>
            <person name="Lang J.M."/>
            <person name="Coil D.A."/>
            <person name="Eisen J.A."/>
        </authorList>
    </citation>
    <scope>NUCLEOTIDE SEQUENCE [LARGE SCALE GENOMIC DNA]</scope>
    <source>
        <strain evidence="14 15">UCD-SED5</strain>
    </source>
</reference>
<dbReference type="GO" id="GO:0005829">
    <property type="term" value="C:cytosol"/>
    <property type="evidence" value="ECO:0007669"/>
    <property type="project" value="TreeGrafter"/>
</dbReference>
<feature type="binding site" evidence="11">
    <location>
        <position position="255"/>
    </location>
    <ligand>
        <name>ATP</name>
        <dbReference type="ChEBI" id="CHEBI:30616"/>
    </ligand>
</feature>
<dbReference type="EC" id="6.1.1.17" evidence="11"/>
<feature type="short sequence motif" description="'HIGH' region" evidence="11">
    <location>
        <begin position="11"/>
        <end position="21"/>
    </location>
</feature>
<dbReference type="NCBIfam" id="TIGR00464">
    <property type="entry name" value="gltX_bact"/>
    <property type="match status" value="1"/>
</dbReference>
<dbReference type="InterPro" id="IPR020751">
    <property type="entry name" value="aa-tRNA-synth_I_codon-bd_sub2"/>
</dbReference>
<dbReference type="PATRIC" id="fig|218284.4.peg.1922"/>
<dbReference type="Proteomes" id="UP000050398">
    <property type="component" value="Unassembled WGS sequence"/>
</dbReference>
<evidence type="ECO:0000256" key="6">
    <source>
        <dbReference type="ARBA" id="ARBA00022741"/>
    </source>
</evidence>
<evidence type="ECO:0000313" key="15">
    <source>
        <dbReference type="Proteomes" id="UP000050398"/>
    </source>
</evidence>
<keyword evidence="6 11" id="KW-0547">Nucleotide-binding</keyword>
<dbReference type="SUPFAM" id="SSF52374">
    <property type="entry name" value="Nucleotidylyl transferase"/>
    <property type="match status" value="1"/>
</dbReference>
<dbReference type="GO" id="GO:0004818">
    <property type="term" value="F:glutamate-tRNA ligase activity"/>
    <property type="evidence" value="ECO:0007669"/>
    <property type="project" value="UniProtKB-UniRule"/>
</dbReference>
<evidence type="ECO:0000256" key="2">
    <source>
        <dbReference type="ARBA" id="ARBA00007894"/>
    </source>
</evidence>
<evidence type="ECO:0000256" key="1">
    <source>
        <dbReference type="ARBA" id="ARBA00004496"/>
    </source>
</evidence>
<dbReference type="RefSeq" id="WP_060674155.1">
    <property type="nucleotide sequence ID" value="NZ_LIXZ01000019.1"/>
</dbReference>
<evidence type="ECO:0000259" key="13">
    <source>
        <dbReference type="Pfam" id="PF19269"/>
    </source>
</evidence>
<dbReference type="GO" id="GO:0008270">
    <property type="term" value="F:zinc ion binding"/>
    <property type="evidence" value="ECO:0007669"/>
    <property type="project" value="InterPro"/>
</dbReference>